<keyword evidence="4" id="KW-0378">Hydrolase</keyword>
<dbReference type="Gene3D" id="1.50.10.10">
    <property type="match status" value="1"/>
</dbReference>
<reference evidence="4" key="2">
    <citation type="submission" date="2020-09" db="EMBL/GenBank/DDBJ databases">
        <authorList>
            <person name="Sun Q."/>
            <person name="Zhou Y."/>
        </authorList>
    </citation>
    <scope>NUCLEOTIDE SEQUENCE</scope>
    <source>
        <strain evidence="4">CGMCC 1.12777</strain>
    </source>
</reference>
<feature type="domain" description="Glycosyl hydrolase family 95 N-terminal" evidence="1">
    <location>
        <begin position="3"/>
        <end position="251"/>
    </location>
</feature>
<dbReference type="GO" id="GO:0005975">
    <property type="term" value="P:carbohydrate metabolic process"/>
    <property type="evidence" value="ECO:0007669"/>
    <property type="project" value="InterPro"/>
</dbReference>
<dbReference type="Pfam" id="PF21307">
    <property type="entry name" value="Glyco_hydro_95_C"/>
    <property type="match status" value="1"/>
</dbReference>
<evidence type="ECO:0000259" key="2">
    <source>
        <dbReference type="Pfam" id="PF21307"/>
    </source>
</evidence>
<gene>
    <name evidence="4" type="ORF">GCM10007096_34100</name>
</gene>
<feature type="domain" description="Glycosyl hydrolase family 95 catalytic" evidence="3">
    <location>
        <begin position="279"/>
        <end position="694"/>
    </location>
</feature>
<dbReference type="InterPro" id="IPR016518">
    <property type="entry name" value="Alpha-L-fucosidase"/>
</dbReference>
<dbReference type="PIRSF" id="PIRSF007663">
    <property type="entry name" value="UCP007663"/>
    <property type="match status" value="1"/>
</dbReference>
<evidence type="ECO:0000313" key="5">
    <source>
        <dbReference type="Proteomes" id="UP000656813"/>
    </source>
</evidence>
<protein>
    <submittedName>
        <fullName evidence="4">Alpha/beta hydrolase</fullName>
    </submittedName>
</protein>
<dbReference type="Proteomes" id="UP000656813">
    <property type="component" value="Unassembled WGS sequence"/>
</dbReference>
<sequence>MRLHYERPAHVWTEALPIGNGRLGAMHFGGVESEFIQLNEDTLWSGAPKDWNNPEAKEVLIEVRQLLLAGRYVEAEQLCKKMMGPYTQTYLPFGDLHVHFEHGDEAADYQRSLDLNQGISRVEYTIGDVIYTRNMFASFPDQVIVLHLKASQPGMLTFHAKLDSPLRYFTQAEDNQFIITGKAPDNVDPNYFKSNVPIEYMDPKFTEAMSFVGRIHARVDDDGDVFVNQDGLHIYGASKATLCLSAATSFNGFKRSPNRDGKNPLAISAFHLQKALDYSFKELRKRHVADYQSLFNRTTLHLGESITSDDVATDRRIVEYGASDPELVELLFQYGRYLLIASSRPGTQAANLQGIWNKETRPPWSSNWTLNINVEMNYWPAETCNLPECHEPFLDMVEHLAENGKDTARVNYGANGWTAHHNTDIWCQTTPVGNYGHGDPVWANWPMAGAWMSQHLWEHYAFSKDEVFLRDRAYPVMKGAASFFLDWLFEDEEGRLITAPSTSPEHKFMLKNGELSGVGVASTLDLALIWDLFTNCIDASKVLEVDQNFAKKLSEALSRLFPMQIGKHGQLQEWIHDFKDEDVNHRHVSHLFSVYPGRQLSKQETPQLLEAAKQALIRRGDEGTGWSLSWKVGLWARFHEGDRALKLITSLLRISENKEYNVGAQGGVYPNLFTACPPFQIDGNFGVTAGIAELFVQSHHGYIDLLPALPKAWRSGCVKGLRARGGFEVDIQWENGELVKAKIRSLSGSICKVKTERSVKLTSNHDNYSQSISMKEGIMSFPTMVNKEYSLKANIKG</sequence>
<dbReference type="InterPro" id="IPR049053">
    <property type="entry name" value="AFCA-like_C"/>
</dbReference>
<dbReference type="AlphaFoldDB" id="A0A8J3EPA7"/>
<dbReference type="PANTHER" id="PTHR31084:SF0">
    <property type="entry name" value="ALPHA-L-FUCOSIDASE 2"/>
    <property type="match status" value="1"/>
</dbReference>
<proteinExistence type="predicted"/>
<dbReference type="Pfam" id="PF22124">
    <property type="entry name" value="Glyco_hydro_95_cat"/>
    <property type="match status" value="1"/>
</dbReference>
<dbReference type="EMBL" id="BMFV01000032">
    <property type="protein sequence ID" value="GGH86424.1"/>
    <property type="molecule type" value="Genomic_DNA"/>
</dbReference>
<dbReference type="RefSeq" id="WP_188498594.1">
    <property type="nucleotide sequence ID" value="NZ_BMFV01000032.1"/>
</dbReference>
<dbReference type="InterPro" id="IPR054363">
    <property type="entry name" value="GH95_cat"/>
</dbReference>
<name>A0A8J3EPA7_9BACL</name>
<keyword evidence="5" id="KW-1185">Reference proteome</keyword>
<dbReference type="SUPFAM" id="SSF48208">
    <property type="entry name" value="Six-hairpin glycosidases"/>
    <property type="match status" value="1"/>
</dbReference>
<evidence type="ECO:0000259" key="3">
    <source>
        <dbReference type="Pfam" id="PF22124"/>
    </source>
</evidence>
<accession>A0A8J3EPA7</accession>
<dbReference type="Pfam" id="PF14498">
    <property type="entry name" value="Glyco_hyd_65N_2"/>
    <property type="match status" value="1"/>
</dbReference>
<reference evidence="4" key="1">
    <citation type="journal article" date="2014" name="Int. J. Syst. Evol. Microbiol.">
        <title>Complete genome sequence of Corynebacterium casei LMG S-19264T (=DSM 44701T), isolated from a smear-ripened cheese.</title>
        <authorList>
            <consortium name="US DOE Joint Genome Institute (JGI-PGF)"/>
            <person name="Walter F."/>
            <person name="Albersmeier A."/>
            <person name="Kalinowski J."/>
            <person name="Ruckert C."/>
        </authorList>
    </citation>
    <scope>NUCLEOTIDE SEQUENCE</scope>
    <source>
        <strain evidence="4">CGMCC 1.12777</strain>
    </source>
</reference>
<dbReference type="Gene3D" id="2.70.98.50">
    <property type="entry name" value="putative glycoside hydrolase family protein from bacillus halodurans"/>
    <property type="match status" value="1"/>
</dbReference>
<comment type="caution">
    <text evidence="4">The sequence shown here is derived from an EMBL/GenBank/DDBJ whole genome shotgun (WGS) entry which is preliminary data.</text>
</comment>
<dbReference type="PANTHER" id="PTHR31084">
    <property type="entry name" value="ALPHA-L-FUCOSIDASE 2"/>
    <property type="match status" value="1"/>
</dbReference>
<dbReference type="InterPro" id="IPR027414">
    <property type="entry name" value="GH95_N_dom"/>
</dbReference>
<evidence type="ECO:0000259" key="1">
    <source>
        <dbReference type="Pfam" id="PF14498"/>
    </source>
</evidence>
<dbReference type="GO" id="GO:0004560">
    <property type="term" value="F:alpha-L-fucosidase activity"/>
    <property type="evidence" value="ECO:0007669"/>
    <property type="project" value="InterPro"/>
</dbReference>
<dbReference type="InterPro" id="IPR012341">
    <property type="entry name" value="6hp_glycosidase-like_sf"/>
</dbReference>
<organism evidence="4 5">
    <name type="scientific">Pullulanibacillus pueri</name>
    <dbReference type="NCBI Taxonomy" id="1437324"/>
    <lineage>
        <taxon>Bacteria</taxon>
        <taxon>Bacillati</taxon>
        <taxon>Bacillota</taxon>
        <taxon>Bacilli</taxon>
        <taxon>Bacillales</taxon>
        <taxon>Sporolactobacillaceae</taxon>
        <taxon>Pullulanibacillus</taxon>
    </lineage>
</organism>
<dbReference type="InterPro" id="IPR008928">
    <property type="entry name" value="6-hairpin_glycosidase_sf"/>
</dbReference>
<feature type="domain" description="Alpha fucosidase A-like C-terminal" evidence="2">
    <location>
        <begin position="697"/>
        <end position="791"/>
    </location>
</feature>
<evidence type="ECO:0000313" key="4">
    <source>
        <dbReference type="EMBL" id="GGH86424.1"/>
    </source>
</evidence>
<dbReference type="FunFam" id="1.50.10.10:FF:000028">
    <property type="entry name" value="Alpha-L-fucosidase 2"/>
    <property type="match status" value="1"/>
</dbReference>